<dbReference type="Gene3D" id="3.50.50.60">
    <property type="entry name" value="FAD/NAD(P)-binding domain"/>
    <property type="match status" value="1"/>
</dbReference>
<proteinExistence type="inferred from homology"/>
<protein>
    <submittedName>
        <fullName evidence="10">FAD-dependent oxidoreductase</fullName>
    </submittedName>
</protein>
<keyword evidence="6" id="KW-0560">Oxidoreductase</keyword>
<dbReference type="GO" id="GO:0016668">
    <property type="term" value="F:oxidoreductase activity, acting on a sulfur group of donors, NAD(P) as acceptor"/>
    <property type="evidence" value="ECO:0007669"/>
    <property type="project" value="InterPro"/>
</dbReference>
<keyword evidence="11" id="KW-1185">Reference proteome</keyword>
<dbReference type="InterPro" id="IPR012999">
    <property type="entry name" value="Pyr_OxRdtase_I_AS"/>
</dbReference>
<dbReference type="InterPro" id="IPR036188">
    <property type="entry name" value="FAD/NAD-bd_sf"/>
</dbReference>
<organism evidence="10 11">
    <name type="scientific">Microvirga aerilata</name>
    <dbReference type="NCBI Taxonomy" id="670292"/>
    <lineage>
        <taxon>Bacteria</taxon>
        <taxon>Pseudomonadati</taxon>
        <taxon>Pseudomonadota</taxon>
        <taxon>Alphaproteobacteria</taxon>
        <taxon>Hyphomicrobiales</taxon>
        <taxon>Methylobacteriaceae</taxon>
        <taxon>Microvirga</taxon>
    </lineage>
</organism>
<dbReference type="EMBL" id="JAEQMY010000100">
    <property type="protein sequence ID" value="MBL0407666.1"/>
    <property type="molecule type" value="Genomic_DNA"/>
</dbReference>
<dbReference type="PROSITE" id="PS00076">
    <property type="entry name" value="PYRIDINE_REDOX_1"/>
    <property type="match status" value="1"/>
</dbReference>
<evidence type="ECO:0000256" key="6">
    <source>
        <dbReference type="ARBA" id="ARBA00023002"/>
    </source>
</evidence>
<dbReference type="Pfam" id="PF07992">
    <property type="entry name" value="Pyr_redox_2"/>
    <property type="match status" value="1"/>
</dbReference>
<dbReference type="PANTHER" id="PTHR43014:SF2">
    <property type="entry name" value="MERCURIC REDUCTASE"/>
    <property type="match status" value="1"/>
</dbReference>
<dbReference type="PRINTS" id="PR00411">
    <property type="entry name" value="PNDRDTASEI"/>
</dbReference>
<comment type="caution">
    <text evidence="10">The sequence shown here is derived from an EMBL/GenBank/DDBJ whole genome shotgun (WGS) entry which is preliminary data.</text>
</comment>
<accession>A0A936ZD65</accession>
<evidence type="ECO:0000256" key="1">
    <source>
        <dbReference type="ARBA" id="ARBA00001974"/>
    </source>
</evidence>
<reference evidence="10" key="1">
    <citation type="submission" date="2021-01" db="EMBL/GenBank/DDBJ databases">
        <title>Microvirga sp.</title>
        <authorList>
            <person name="Kim M.K."/>
        </authorList>
    </citation>
    <scope>NUCLEOTIDE SEQUENCE</scope>
    <source>
        <strain evidence="10">5420S-16</strain>
    </source>
</reference>
<comment type="cofactor">
    <cofactor evidence="1">
        <name>FAD</name>
        <dbReference type="ChEBI" id="CHEBI:57692"/>
    </cofactor>
</comment>
<evidence type="ECO:0000256" key="4">
    <source>
        <dbReference type="ARBA" id="ARBA00022827"/>
    </source>
</evidence>
<keyword evidence="8" id="KW-0676">Redox-active center</keyword>
<dbReference type="PANTHER" id="PTHR43014">
    <property type="entry name" value="MERCURIC REDUCTASE"/>
    <property type="match status" value="1"/>
</dbReference>
<evidence type="ECO:0000259" key="9">
    <source>
        <dbReference type="Pfam" id="PF07992"/>
    </source>
</evidence>
<evidence type="ECO:0000256" key="8">
    <source>
        <dbReference type="ARBA" id="ARBA00023284"/>
    </source>
</evidence>
<dbReference type="GO" id="GO:0050660">
    <property type="term" value="F:flavin adenine dinucleotide binding"/>
    <property type="evidence" value="ECO:0007669"/>
    <property type="project" value="TreeGrafter"/>
</dbReference>
<keyword evidence="4" id="KW-0274">FAD</keyword>
<sequence length="66" mass="6398">MGRSQVDSCVVGAGSAGLSVAAAALVGRKVVLIERGAMGGECLNTGCVPSKAFLAAAKAVHGAREA</sequence>
<evidence type="ECO:0000313" key="10">
    <source>
        <dbReference type="EMBL" id="MBL0407666.1"/>
    </source>
</evidence>
<dbReference type="AlphaFoldDB" id="A0A936ZD65"/>
<dbReference type="InterPro" id="IPR023753">
    <property type="entry name" value="FAD/NAD-binding_dom"/>
</dbReference>
<evidence type="ECO:0000256" key="3">
    <source>
        <dbReference type="ARBA" id="ARBA00022630"/>
    </source>
</evidence>
<gene>
    <name evidence="10" type="ORF">JKG68_27525</name>
</gene>
<dbReference type="GO" id="GO:0003955">
    <property type="term" value="F:NAD(P)H dehydrogenase (quinone) activity"/>
    <property type="evidence" value="ECO:0007669"/>
    <property type="project" value="TreeGrafter"/>
</dbReference>
<evidence type="ECO:0000256" key="5">
    <source>
        <dbReference type="ARBA" id="ARBA00022857"/>
    </source>
</evidence>
<keyword evidence="7" id="KW-1015">Disulfide bond</keyword>
<dbReference type="RefSeq" id="WP_202065111.1">
    <property type="nucleotide sequence ID" value="NZ_JAEQMY010000100.1"/>
</dbReference>
<dbReference type="SUPFAM" id="SSF51905">
    <property type="entry name" value="FAD/NAD(P)-binding domain"/>
    <property type="match status" value="1"/>
</dbReference>
<evidence type="ECO:0000256" key="2">
    <source>
        <dbReference type="ARBA" id="ARBA00007532"/>
    </source>
</evidence>
<dbReference type="Proteomes" id="UP000605848">
    <property type="component" value="Unassembled WGS sequence"/>
</dbReference>
<feature type="domain" description="FAD/NAD(P)-binding" evidence="9">
    <location>
        <begin position="7"/>
        <end position="63"/>
    </location>
</feature>
<evidence type="ECO:0000256" key="7">
    <source>
        <dbReference type="ARBA" id="ARBA00023157"/>
    </source>
</evidence>
<keyword evidence="5" id="KW-0521">NADP</keyword>
<evidence type="ECO:0000313" key="11">
    <source>
        <dbReference type="Proteomes" id="UP000605848"/>
    </source>
</evidence>
<keyword evidence="3" id="KW-0285">Flavoprotein</keyword>
<comment type="similarity">
    <text evidence="2">Belongs to the class-I pyridine nucleotide-disulfide oxidoreductase family.</text>
</comment>
<name>A0A936ZD65_9HYPH</name>